<accession>A0A699YVP2</accession>
<dbReference type="PANTHER" id="PTHR37171:SF1">
    <property type="entry name" value="SERINE_THREONINE-PROTEIN KINASE YRZF-RELATED"/>
    <property type="match status" value="1"/>
</dbReference>
<proteinExistence type="predicted"/>
<comment type="caution">
    <text evidence="2">The sequence shown here is derived from an EMBL/GenBank/DDBJ whole genome shotgun (WGS) entry which is preliminary data.</text>
</comment>
<sequence length="550" mass="60092">MAEGALMVTLATLSPVAPGLWKPDAGLRRLLPGLHSAGLIAAPHHLRQLLGAGLPRWSMYASCRSSQPGHSCLSKLRPDRVNRFAGQTFSSSRMELMCAGARARQVVKCRLLNHLLQGAGLTGRRISKRYGWRYVIHFLQEVPQGGSAAGRKQWVCLHAAPLAPSLKERGWAMVEEHEEAGHVGGVGGYSVPCGPLAVEARRWVAQTAAWVALSWPHSSSTQAGLHKWRFTFITYYYFTFFVWRVAEDRYAVTEGFFNDAALYDLHVREALAFIMWMSLEAPWGSQLPEGDGGALQALEAQLSQQAAKEVLRGWPKEHSKKYNEDPSEPSQVLDSLSWRSDSNRRQETPAAPLTPSKDQLASGAPVQDAPEYPLASLQLSSICLGAGQCGSVMQGWLWGVPVAVKGTDACKSPDTVELLWHEAQIYDFLKDLQGHHLPVLHGSGYWMGRNNFFLATSVVAGKPISNCTDVTVAQAVAQAARQALQAIHERGVAHGDVRADNFLDVTVASNDCSIMPCAGMRATLPHVLLQKLPVVYCAHATLPCPCNPCR</sequence>
<feature type="region of interest" description="Disordered" evidence="1">
    <location>
        <begin position="315"/>
        <end position="367"/>
    </location>
</feature>
<name>A0A699YVP2_HAELA</name>
<dbReference type="Proteomes" id="UP000485058">
    <property type="component" value="Unassembled WGS sequence"/>
</dbReference>
<feature type="compositionally biased region" description="Basic and acidic residues" evidence="1">
    <location>
        <begin position="315"/>
        <end position="324"/>
    </location>
</feature>
<dbReference type="InterPro" id="IPR011009">
    <property type="entry name" value="Kinase-like_dom_sf"/>
</dbReference>
<evidence type="ECO:0000313" key="2">
    <source>
        <dbReference type="EMBL" id="GFH10559.1"/>
    </source>
</evidence>
<evidence type="ECO:0000256" key="1">
    <source>
        <dbReference type="SAM" id="MobiDB-lite"/>
    </source>
</evidence>
<dbReference type="AlphaFoldDB" id="A0A699YVP2"/>
<dbReference type="GO" id="GO:0016301">
    <property type="term" value="F:kinase activity"/>
    <property type="evidence" value="ECO:0007669"/>
    <property type="project" value="UniProtKB-KW"/>
</dbReference>
<dbReference type="EMBL" id="BLLF01000326">
    <property type="protein sequence ID" value="GFH10559.1"/>
    <property type="molecule type" value="Genomic_DNA"/>
</dbReference>
<dbReference type="InterPro" id="IPR052396">
    <property type="entry name" value="Meiotic_Drive_Suppr_Kinase"/>
</dbReference>
<feature type="compositionally biased region" description="Polar residues" evidence="1">
    <location>
        <begin position="328"/>
        <end position="340"/>
    </location>
</feature>
<dbReference type="PANTHER" id="PTHR37171">
    <property type="entry name" value="SERINE/THREONINE-PROTEIN KINASE YRZF-RELATED"/>
    <property type="match status" value="1"/>
</dbReference>
<keyword evidence="2" id="KW-0808">Transferase</keyword>
<organism evidence="2 3">
    <name type="scientific">Haematococcus lacustris</name>
    <name type="common">Green alga</name>
    <name type="synonym">Haematococcus pluvialis</name>
    <dbReference type="NCBI Taxonomy" id="44745"/>
    <lineage>
        <taxon>Eukaryota</taxon>
        <taxon>Viridiplantae</taxon>
        <taxon>Chlorophyta</taxon>
        <taxon>core chlorophytes</taxon>
        <taxon>Chlorophyceae</taxon>
        <taxon>CS clade</taxon>
        <taxon>Chlamydomonadales</taxon>
        <taxon>Haematococcaceae</taxon>
        <taxon>Haematococcus</taxon>
    </lineage>
</organism>
<keyword evidence="2" id="KW-0418">Kinase</keyword>
<dbReference type="SUPFAM" id="SSF56112">
    <property type="entry name" value="Protein kinase-like (PK-like)"/>
    <property type="match status" value="1"/>
</dbReference>
<evidence type="ECO:0000313" key="3">
    <source>
        <dbReference type="Proteomes" id="UP000485058"/>
    </source>
</evidence>
<reference evidence="2 3" key="1">
    <citation type="submission" date="2020-02" db="EMBL/GenBank/DDBJ databases">
        <title>Draft genome sequence of Haematococcus lacustris strain NIES-144.</title>
        <authorList>
            <person name="Morimoto D."/>
            <person name="Nakagawa S."/>
            <person name="Yoshida T."/>
            <person name="Sawayama S."/>
        </authorList>
    </citation>
    <scope>NUCLEOTIDE SEQUENCE [LARGE SCALE GENOMIC DNA]</scope>
    <source>
        <strain evidence="2 3">NIES-144</strain>
    </source>
</reference>
<dbReference type="Gene3D" id="1.10.510.10">
    <property type="entry name" value="Transferase(Phosphotransferase) domain 1"/>
    <property type="match status" value="1"/>
</dbReference>
<protein>
    <submittedName>
        <fullName evidence="2">Protein kinase domain-containing protein</fullName>
    </submittedName>
</protein>
<keyword evidence="3" id="KW-1185">Reference proteome</keyword>
<gene>
    <name evidence="2" type="ORF">HaLaN_05891</name>
</gene>